<dbReference type="EMBL" id="CP076544">
    <property type="protein sequence ID" value="QWS33698.1"/>
    <property type="molecule type" value="Genomic_DNA"/>
</dbReference>
<protein>
    <submittedName>
        <fullName evidence="1">Uncharacterized protein</fullName>
    </submittedName>
</protein>
<accession>A0ACD1E4K6</accession>
<proteinExistence type="predicted"/>
<organism evidence="1 2">
    <name type="scientific">Curtobacterium aetherium</name>
    <dbReference type="NCBI Taxonomy" id="2841594"/>
    <lineage>
        <taxon>Bacteria</taxon>
        <taxon>Bacillati</taxon>
        <taxon>Actinomycetota</taxon>
        <taxon>Actinomycetes</taxon>
        <taxon>Micrococcales</taxon>
        <taxon>Microbacteriaceae</taxon>
        <taxon>Curtobacterium</taxon>
    </lineage>
</organism>
<dbReference type="Proteomes" id="UP000681794">
    <property type="component" value="Chromosome"/>
</dbReference>
<keyword evidence="2" id="KW-1185">Reference proteome</keyword>
<name>A0ACD1E4K6_9MICO</name>
<reference evidence="1" key="1">
    <citation type="submission" date="2021-06" db="EMBL/GenBank/DDBJ databases">
        <authorList>
            <person name="Ellington A.J."/>
            <person name="Bryan N.C."/>
            <person name="Christner B.C."/>
            <person name="Reisch C.R."/>
        </authorList>
    </citation>
    <scope>NUCLEOTIDE SEQUENCE</scope>
    <source>
        <strain evidence="1">L6-1</strain>
    </source>
</reference>
<evidence type="ECO:0000313" key="1">
    <source>
        <dbReference type="EMBL" id="QWS33698.1"/>
    </source>
</evidence>
<sequence>MNTEPPTGDDLQRMLVSMKQTVLDRAGDPRPAPRRRGRRIGIAVGVVALFGLGATSGAVALGMIPQPFTAAAPTTEPSEPTAPSTPASAPVQEIPDPVPSPTSTPTPTARAGALPTDCRVLVPATEYDRLFSGTPLADPAGSEAGSGGEGPPVDLSCIWRDPRADVSGLVVNLGAGSSEEARDYEGLLARSGYSCADSGPGRLCTMTTTDTVYPVDTTFTYYSEGATWVLIRQTNFPTNGLLAAIQQQVWG</sequence>
<gene>
    <name evidence="1" type="ORF">KM842_00265</name>
</gene>
<evidence type="ECO:0000313" key="2">
    <source>
        <dbReference type="Proteomes" id="UP000681794"/>
    </source>
</evidence>